<dbReference type="GO" id="GO:0005764">
    <property type="term" value="C:lysosome"/>
    <property type="evidence" value="ECO:0007669"/>
    <property type="project" value="TreeGrafter"/>
</dbReference>
<dbReference type="GO" id="GO:0004559">
    <property type="term" value="F:alpha-mannosidase activity"/>
    <property type="evidence" value="ECO:0007669"/>
    <property type="project" value="TreeGrafter"/>
</dbReference>
<proteinExistence type="predicted"/>
<dbReference type="Gene3D" id="2.60.40.1360">
    <property type="match status" value="1"/>
</dbReference>
<dbReference type="InterPro" id="IPR011013">
    <property type="entry name" value="Gal_mutarotase_sf_dom"/>
</dbReference>
<dbReference type="Pfam" id="PF17677">
    <property type="entry name" value="Glyco_hydro38C2"/>
    <property type="match status" value="1"/>
</dbReference>
<dbReference type="SUPFAM" id="SSF74650">
    <property type="entry name" value="Galactose mutarotase-like"/>
    <property type="match status" value="1"/>
</dbReference>
<dbReference type="PANTHER" id="PTHR11607:SF3">
    <property type="entry name" value="LYSOSOMAL ALPHA-MANNOSIDASE"/>
    <property type="match status" value="1"/>
</dbReference>
<feature type="non-terminal residue" evidence="2">
    <location>
        <position position="1"/>
    </location>
</feature>
<evidence type="ECO:0000313" key="2">
    <source>
        <dbReference type="EMBL" id="CAF1661878.1"/>
    </source>
</evidence>
<reference evidence="2" key="1">
    <citation type="submission" date="2021-02" db="EMBL/GenBank/DDBJ databases">
        <authorList>
            <person name="Nowell W R."/>
        </authorList>
    </citation>
    <scope>NUCLEOTIDE SEQUENCE</scope>
</reference>
<dbReference type="AlphaFoldDB" id="A0A816FI80"/>
<evidence type="ECO:0000259" key="1">
    <source>
        <dbReference type="Pfam" id="PF17677"/>
    </source>
</evidence>
<accession>A0A816FI80</accession>
<keyword evidence="3" id="KW-1185">Reference proteome</keyword>
<name>A0A816FI80_ADIRI</name>
<dbReference type="InterPro" id="IPR041147">
    <property type="entry name" value="GH38_C"/>
</dbReference>
<dbReference type="GO" id="GO:0030246">
    <property type="term" value="F:carbohydrate binding"/>
    <property type="evidence" value="ECO:0007669"/>
    <property type="project" value="InterPro"/>
</dbReference>
<dbReference type="PANTHER" id="PTHR11607">
    <property type="entry name" value="ALPHA-MANNOSIDASE"/>
    <property type="match status" value="1"/>
</dbReference>
<protein>
    <recommendedName>
        <fullName evidence="1">Glycosyl hydrolases family 38 C-terminal domain-containing protein</fullName>
    </recommendedName>
</protein>
<evidence type="ECO:0000313" key="3">
    <source>
        <dbReference type="Proteomes" id="UP000663828"/>
    </source>
</evidence>
<sequence length="163" mass="18527">FLESPAASAAYHRIGAQRMYMHPVATYALIPQSYPSYSASYRLTWSALTDTLPMNVHLLTLDQLAPKEFLVRVEHYFELNEDDTFSHPVTFNLQSIFTSLGSIKSMQEMTLAANLALSDLNRLKWVTGNEEMLDRHVSKDANANDTNITLNPMEIRTFRVELA</sequence>
<dbReference type="GO" id="GO:0005975">
    <property type="term" value="P:carbohydrate metabolic process"/>
    <property type="evidence" value="ECO:0007669"/>
    <property type="project" value="InterPro"/>
</dbReference>
<dbReference type="Proteomes" id="UP000663828">
    <property type="component" value="Unassembled WGS sequence"/>
</dbReference>
<dbReference type="InterPro" id="IPR050843">
    <property type="entry name" value="Glycosyl_Hydrlase_38"/>
</dbReference>
<comment type="caution">
    <text evidence="2">The sequence shown here is derived from an EMBL/GenBank/DDBJ whole genome shotgun (WGS) entry which is preliminary data.</text>
</comment>
<organism evidence="2 3">
    <name type="scientific">Adineta ricciae</name>
    <name type="common">Rotifer</name>
    <dbReference type="NCBI Taxonomy" id="249248"/>
    <lineage>
        <taxon>Eukaryota</taxon>
        <taxon>Metazoa</taxon>
        <taxon>Spiralia</taxon>
        <taxon>Gnathifera</taxon>
        <taxon>Rotifera</taxon>
        <taxon>Eurotatoria</taxon>
        <taxon>Bdelloidea</taxon>
        <taxon>Adinetida</taxon>
        <taxon>Adinetidae</taxon>
        <taxon>Adineta</taxon>
    </lineage>
</organism>
<dbReference type="EMBL" id="CAJNOR010011515">
    <property type="protein sequence ID" value="CAF1661878.1"/>
    <property type="molecule type" value="Genomic_DNA"/>
</dbReference>
<gene>
    <name evidence="2" type="ORF">XAT740_LOCUS57034</name>
</gene>
<feature type="domain" description="Glycosyl hydrolases family 38 C-terminal" evidence="1">
    <location>
        <begin position="55"/>
        <end position="158"/>
    </location>
</feature>